<keyword evidence="1" id="KW-0732">Signal</keyword>
<dbReference type="RefSeq" id="WP_098077779.1">
    <property type="nucleotide sequence ID" value="NZ_PDEQ01000009.1"/>
</dbReference>
<dbReference type="Proteomes" id="UP000220102">
    <property type="component" value="Unassembled WGS sequence"/>
</dbReference>
<name>A0A2A8CV11_9BACT</name>
<gene>
    <name evidence="2" type="ORF">CRI94_15190</name>
</gene>
<dbReference type="EMBL" id="PDEQ01000009">
    <property type="protein sequence ID" value="PEN11381.1"/>
    <property type="molecule type" value="Genomic_DNA"/>
</dbReference>
<evidence type="ECO:0000313" key="3">
    <source>
        <dbReference type="Proteomes" id="UP000220102"/>
    </source>
</evidence>
<evidence type="ECO:0000256" key="1">
    <source>
        <dbReference type="SAM" id="SignalP"/>
    </source>
</evidence>
<evidence type="ECO:0000313" key="2">
    <source>
        <dbReference type="EMBL" id="PEN11381.1"/>
    </source>
</evidence>
<reference evidence="2 3" key="1">
    <citation type="submission" date="2017-10" db="EMBL/GenBank/DDBJ databases">
        <title>Draft genome of Longibacter Salinarum.</title>
        <authorList>
            <person name="Goh K.M."/>
            <person name="Shamsir M.S."/>
            <person name="Lim S.W."/>
        </authorList>
    </citation>
    <scope>NUCLEOTIDE SEQUENCE [LARGE SCALE GENOMIC DNA]</scope>
    <source>
        <strain evidence="2 3">KCTC 52045</strain>
    </source>
</reference>
<sequence length="432" mass="46165">MERIVLFLVLGAFFSGSLYALNVETNAKDADEALNRYQYKELAREAATAGLRRTVGHLASDAHGSWASSATAYDLSSTPYGSGSYEVDVQPVGATGDTVDVYVLGINGPDSIRIDARYERALDTGGIPPAFRSVILTNDVIQLSGNIHISSLDPNYNANIHTNGTLSTNGNAFEVQGYGSYSDPNGNATNQEDNFVPGVDYNGEESNVIQVPEISIPDAVLEPTHPDVTWVDTLVNLDYGAAGNTVQVIDIQDKVYNATNGLCTTGKIPASKCYDNGSPVLGTTEPFVWWVAGNVQLQNVQIDGYTVLYADGQYDVNGTVADGDGMIIKDDIIGGLSPENQTTLMLRTPGDINVYGNDQIVASIWANGEVTFHGTPDLTGNILSPQANFEGNGTFNLMYAAPSTLITSPGYSNIDPVGPILIGYAEWDEEHL</sequence>
<accession>A0A2A8CV11</accession>
<comment type="caution">
    <text evidence="2">The sequence shown here is derived from an EMBL/GenBank/DDBJ whole genome shotgun (WGS) entry which is preliminary data.</text>
</comment>
<keyword evidence="3" id="KW-1185">Reference proteome</keyword>
<proteinExistence type="predicted"/>
<dbReference type="AlphaFoldDB" id="A0A2A8CV11"/>
<organism evidence="2 3">
    <name type="scientific">Longibacter salinarum</name>
    <dbReference type="NCBI Taxonomy" id="1850348"/>
    <lineage>
        <taxon>Bacteria</taxon>
        <taxon>Pseudomonadati</taxon>
        <taxon>Rhodothermota</taxon>
        <taxon>Rhodothermia</taxon>
        <taxon>Rhodothermales</taxon>
        <taxon>Salisaetaceae</taxon>
        <taxon>Longibacter</taxon>
    </lineage>
</organism>
<feature type="signal peptide" evidence="1">
    <location>
        <begin position="1"/>
        <end position="20"/>
    </location>
</feature>
<protein>
    <submittedName>
        <fullName evidence="2">Uncharacterized protein</fullName>
    </submittedName>
</protein>
<feature type="chain" id="PRO_5012450733" evidence="1">
    <location>
        <begin position="21"/>
        <end position="432"/>
    </location>
</feature>